<dbReference type="Pfam" id="PF00823">
    <property type="entry name" value="PPE"/>
    <property type="match status" value="1"/>
</dbReference>
<evidence type="ECO:0000313" key="4">
    <source>
        <dbReference type="EMBL" id="BBX99143.1"/>
    </source>
</evidence>
<organism evidence="4 5">
    <name type="scientific">Mycobacterium lacus</name>
    <dbReference type="NCBI Taxonomy" id="169765"/>
    <lineage>
        <taxon>Bacteria</taxon>
        <taxon>Bacillati</taxon>
        <taxon>Actinomycetota</taxon>
        <taxon>Actinomycetes</taxon>
        <taxon>Mycobacteriales</taxon>
        <taxon>Mycobacteriaceae</taxon>
        <taxon>Mycobacterium</taxon>
    </lineage>
</organism>
<keyword evidence="5" id="KW-1185">Reference proteome</keyword>
<dbReference type="RefSeq" id="WP_085162440.1">
    <property type="nucleotide sequence ID" value="NZ_AP022581.1"/>
</dbReference>
<dbReference type="STRING" id="169765.AWC15_00580"/>
<dbReference type="GO" id="GO:0052572">
    <property type="term" value="P:response to host immune response"/>
    <property type="evidence" value="ECO:0007669"/>
    <property type="project" value="TreeGrafter"/>
</dbReference>
<dbReference type="FunFam" id="1.20.1260.20:FF:000001">
    <property type="entry name" value="PPE family protein PPE41"/>
    <property type="match status" value="1"/>
</dbReference>
<dbReference type="PANTHER" id="PTHR46766">
    <property type="entry name" value="GLUTAMINE-RICH PROTEIN 2"/>
    <property type="match status" value="1"/>
</dbReference>
<evidence type="ECO:0000259" key="3">
    <source>
        <dbReference type="Pfam" id="PF12484"/>
    </source>
</evidence>
<name>A0A1X1XS05_9MYCO</name>
<proteinExistence type="inferred from homology"/>
<evidence type="ECO:0000313" key="5">
    <source>
        <dbReference type="Proteomes" id="UP000466396"/>
    </source>
</evidence>
<dbReference type="InterPro" id="IPR022171">
    <property type="entry name" value="PPE_C"/>
</dbReference>
<dbReference type="AlphaFoldDB" id="A0A1X1XS05"/>
<evidence type="ECO:0000256" key="1">
    <source>
        <dbReference type="ARBA" id="ARBA00010652"/>
    </source>
</evidence>
<comment type="similarity">
    <text evidence="1">Belongs to the mycobacterial PPE family.</text>
</comment>
<sequence length="392" mass="38160">MDFGALPPEVNSARMYAGPGSAPMVAAASAWNALAAELSSAATDYGAVVSMLSSEEWLGPASTSMAEAVAPYVAWMRATAAQAQQAASQAAAAAAAYETAFASVVPPPLIAANRARLASLVSTNVLGLNAAAIATTEAQYGEMWAQDALAMYTYAVSSATASSVKPFAAPPPTTNPAAPALQGAAVGQATGTAAGAALSTLSQLLSELPSALQGLSSPISALFAFAGPSATPGWAQWLIDWLIPVSQLIYNTTGLPYFGIGIANSLVTSAKAMGMIGPEAAEAAVGAAPAAAAAASVGGPLGGGGPIAAGLGGAASIGKLSVPPAWAGTGPGPSAVHAPLQRVSQVVEPPDVGSTGNLLGGLPLAGAGANVAGAGPRYGFRPTVMARPPFAG</sequence>
<accession>A0A1X1XS05</accession>
<feature type="domain" description="PPE" evidence="2">
    <location>
        <begin position="2"/>
        <end position="164"/>
    </location>
</feature>
<dbReference type="SUPFAM" id="SSF140459">
    <property type="entry name" value="PE/PPE dimer-like"/>
    <property type="match status" value="1"/>
</dbReference>
<dbReference type="KEGG" id="mlj:MLAC_44370"/>
<dbReference type="InterPro" id="IPR038332">
    <property type="entry name" value="PPE_sf"/>
</dbReference>
<dbReference type="InterPro" id="IPR000030">
    <property type="entry name" value="PPE_dom"/>
</dbReference>
<dbReference type="EMBL" id="AP022581">
    <property type="protein sequence ID" value="BBX99143.1"/>
    <property type="molecule type" value="Genomic_DNA"/>
</dbReference>
<protein>
    <submittedName>
        <fullName evidence="4">PPE family protein</fullName>
    </submittedName>
</protein>
<dbReference type="Pfam" id="PF12484">
    <property type="entry name" value="PPE-SVP"/>
    <property type="match status" value="1"/>
</dbReference>
<gene>
    <name evidence="4" type="primary">PPE22_3</name>
    <name evidence="4" type="ORF">MLAC_44370</name>
</gene>
<dbReference type="OrthoDB" id="4727494at2"/>
<dbReference type="PANTHER" id="PTHR46766:SF1">
    <property type="entry name" value="GLUTAMINE-RICH PROTEIN 2"/>
    <property type="match status" value="1"/>
</dbReference>
<evidence type="ECO:0000259" key="2">
    <source>
        <dbReference type="Pfam" id="PF00823"/>
    </source>
</evidence>
<feature type="domain" description="PPE family C-terminal" evidence="3">
    <location>
        <begin position="308"/>
        <end position="388"/>
    </location>
</feature>
<reference evidence="4 5" key="1">
    <citation type="journal article" date="2019" name="Emerg. Microbes Infect.">
        <title>Comprehensive subspecies identification of 175 nontuberculous mycobacteria species based on 7547 genomic profiles.</title>
        <authorList>
            <person name="Matsumoto Y."/>
            <person name="Kinjo T."/>
            <person name="Motooka D."/>
            <person name="Nabeya D."/>
            <person name="Jung N."/>
            <person name="Uechi K."/>
            <person name="Horii T."/>
            <person name="Iida T."/>
            <person name="Fujita J."/>
            <person name="Nakamura S."/>
        </authorList>
    </citation>
    <scope>NUCLEOTIDE SEQUENCE [LARGE SCALE GENOMIC DNA]</scope>
    <source>
        <strain evidence="4 5">JCM 15657</strain>
    </source>
</reference>
<dbReference type="Gene3D" id="1.20.1260.20">
    <property type="entry name" value="PPE superfamily"/>
    <property type="match status" value="1"/>
</dbReference>
<dbReference type="Proteomes" id="UP000466396">
    <property type="component" value="Chromosome"/>
</dbReference>